<keyword evidence="1" id="KW-0479">Metal-binding</keyword>
<feature type="coiled-coil region" evidence="5">
    <location>
        <begin position="68"/>
        <end position="116"/>
    </location>
</feature>
<keyword evidence="2 4" id="KW-0863">Zinc-finger</keyword>
<dbReference type="RefSeq" id="XP_056693928.1">
    <property type="nucleotide sequence ID" value="XM_056837950.1"/>
</dbReference>
<keyword evidence="5" id="KW-0175">Coiled coil</keyword>
<keyword evidence="6" id="KW-0812">Transmembrane</keyword>
<dbReference type="InterPro" id="IPR010666">
    <property type="entry name" value="Znf_GRF"/>
</dbReference>
<keyword evidence="6" id="KW-1133">Transmembrane helix</keyword>
<dbReference type="Pfam" id="PF06839">
    <property type="entry name" value="Zn_ribbon_GRF"/>
    <property type="match status" value="1"/>
</dbReference>
<keyword evidence="3" id="KW-0862">Zinc</keyword>
<evidence type="ECO:0000259" key="7">
    <source>
        <dbReference type="PROSITE" id="PS51999"/>
    </source>
</evidence>
<dbReference type="PROSITE" id="PS51999">
    <property type="entry name" value="ZF_GRF"/>
    <property type="match status" value="1"/>
</dbReference>
<dbReference type="PANTHER" id="PTHR33248">
    <property type="entry name" value="ZINC ION-BINDING PROTEIN"/>
    <property type="match status" value="1"/>
</dbReference>
<accession>A0ABM3RE83</accession>
<evidence type="ECO:0000256" key="1">
    <source>
        <dbReference type="ARBA" id="ARBA00022723"/>
    </source>
</evidence>
<proteinExistence type="predicted"/>
<evidence type="ECO:0000313" key="8">
    <source>
        <dbReference type="Proteomes" id="UP000813463"/>
    </source>
</evidence>
<name>A0ABM3RE83_SPIOL</name>
<evidence type="ECO:0000256" key="4">
    <source>
        <dbReference type="PROSITE-ProRule" id="PRU01343"/>
    </source>
</evidence>
<dbReference type="GeneID" id="130468261"/>
<protein>
    <recommendedName>
        <fullName evidence="7">GRF-type domain-containing protein</fullName>
    </recommendedName>
</protein>
<keyword evidence="6" id="KW-0472">Membrane</keyword>
<feature type="domain" description="GRF-type" evidence="7">
    <location>
        <begin position="24"/>
        <end position="65"/>
    </location>
</feature>
<reference evidence="8" key="1">
    <citation type="journal article" date="2021" name="Nat. Commun.">
        <title>Genomic analyses provide insights into spinach domestication and the genetic basis of agronomic traits.</title>
        <authorList>
            <person name="Cai X."/>
            <person name="Sun X."/>
            <person name="Xu C."/>
            <person name="Sun H."/>
            <person name="Wang X."/>
            <person name="Ge C."/>
            <person name="Zhang Z."/>
            <person name="Wang Q."/>
            <person name="Fei Z."/>
            <person name="Jiao C."/>
            <person name="Wang Q."/>
        </authorList>
    </citation>
    <scope>NUCLEOTIDE SEQUENCE [LARGE SCALE GENOMIC DNA]</scope>
    <source>
        <strain evidence="8">cv. Varoflay</strain>
    </source>
</reference>
<reference evidence="9 10" key="2">
    <citation type="submission" date="2025-05" db="UniProtKB">
        <authorList>
            <consortium name="RefSeq"/>
        </authorList>
    </citation>
    <scope>IDENTIFICATION</scope>
    <source>
        <tissue evidence="9 10">Leaf</tissue>
    </source>
</reference>
<evidence type="ECO:0000256" key="6">
    <source>
        <dbReference type="SAM" id="Phobius"/>
    </source>
</evidence>
<dbReference type="RefSeq" id="XP_056686431.1">
    <property type="nucleotide sequence ID" value="XM_056830453.1"/>
</dbReference>
<keyword evidence="8" id="KW-1185">Reference proteome</keyword>
<feature type="transmembrane region" description="Helical" evidence="6">
    <location>
        <begin position="134"/>
        <end position="152"/>
    </location>
</feature>
<evidence type="ECO:0000256" key="3">
    <source>
        <dbReference type="ARBA" id="ARBA00022833"/>
    </source>
</evidence>
<gene>
    <name evidence="10" type="primary">LOC130468261</name>
    <name evidence="9" type="synonym">LOC130462094</name>
</gene>
<evidence type="ECO:0000256" key="5">
    <source>
        <dbReference type="SAM" id="Coils"/>
    </source>
</evidence>
<evidence type="ECO:0000313" key="9">
    <source>
        <dbReference type="RefSeq" id="XP_056686431.1"/>
    </source>
</evidence>
<dbReference type="Proteomes" id="UP000813463">
    <property type="component" value="Chromosome 1"/>
</dbReference>
<organism evidence="8 10">
    <name type="scientific">Spinacia oleracea</name>
    <name type="common">Spinach</name>
    <dbReference type="NCBI Taxonomy" id="3562"/>
    <lineage>
        <taxon>Eukaryota</taxon>
        <taxon>Viridiplantae</taxon>
        <taxon>Streptophyta</taxon>
        <taxon>Embryophyta</taxon>
        <taxon>Tracheophyta</taxon>
        <taxon>Spermatophyta</taxon>
        <taxon>Magnoliopsida</taxon>
        <taxon>eudicotyledons</taxon>
        <taxon>Gunneridae</taxon>
        <taxon>Pentapetalae</taxon>
        <taxon>Caryophyllales</taxon>
        <taxon>Chenopodiaceae</taxon>
        <taxon>Chenopodioideae</taxon>
        <taxon>Anserineae</taxon>
        <taxon>Spinacia</taxon>
    </lineage>
</organism>
<dbReference type="Proteomes" id="UP000813463">
    <property type="component" value="Chromosome 5"/>
</dbReference>
<evidence type="ECO:0000256" key="2">
    <source>
        <dbReference type="ARBA" id="ARBA00022771"/>
    </source>
</evidence>
<evidence type="ECO:0000313" key="10">
    <source>
        <dbReference type="RefSeq" id="XP_056693928.1"/>
    </source>
</evidence>
<sequence length="153" mass="17721">MQAWKGQISGGSGSSQNSRSALICECGNEAVVRTVKHGPNVGMKFHGCPLWPNTTCKFFRWIPGNNQIEELECKILEKDSMIMKMEQEQQLMAEKNKKLQVKKENLEEENQELKIELCHTRIELMKTSRNEKNFSMALLCSWVFFCILIMYLK</sequence>